<feature type="compositionally biased region" description="Basic and acidic residues" evidence="3">
    <location>
        <begin position="541"/>
        <end position="584"/>
    </location>
</feature>
<sequence>MSAASHRSNPADDAASGISDAAKSGGRGGAARTASRQSQGSGGGGGSRVNFPASVRSEAGSGRQQRPGGGGAAAAAEDAPSRPFRMPADNDIFALRDQERRRKKQERERQKGLRVHEKVPKKSSISFRQAALLEAGPDGSERSLVSADDPTHTMAVTRDRQIESEALSDYIGKKREMFLLSYSLGVKRDEMRKLEEVAAAEEKKLEMAEQYLEEDASMFDEFLKENNKNSAEAIRIADEEAKAKLQKVNEIKRLNAQLTQMKSEITKFEEQLREYLAYKEFLERLMPEEERQRRRARKEAKAAAKAATATSAAPGAADREKTDVSRASKASRAGRVSIKESAGAAGSSSQQKEKTGTSLKALDEDENSRAALERFLAEVESDDEEDLELYFSKPQELLQIFTELEESNLNLIQNCQESEETLEELRQSNQILSRRMDRETKTLNEQIDKLNKSIEREESKARELEIKCKLFSFGKLDAEEQEEMLQSLNGKVEEVYRACFGDNEASISTLQMLTDIENRIEYLFQTLELLPPELVEAAQKSKDKERRLKAREDKKEQERLRQEERVRRALERAKEPPKKYEGRRVMARSNPPAVRKKDDGENERLNREEEEMQYFFT</sequence>
<dbReference type="AlphaFoldDB" id="A0A267FN52"/>
<feature type="compositionally biased region" description="Low complexity" evidence="3">
    <location>
        <begin position="11"/>
        <end position="39"/>
    </location>
</feature>
<feature type="coiled-coil region" evidence="2">
    <location>
        <begin position="401"/>
        <end position="498"/>
    </location>
</feature>
<feature type="compositionally biased region" description="Low complexity" evidence="3">
    <location>
        <begin position="303"/>
        <end position="316"/>
    </location>
</feature>
<feature type="region of interest" description="Disordered" evidence="3">
    <location>
        <begin position="541"/>
        <end position="617"/>
    </location>
</feature>
<organism evidence="5 6">
    <name type="scientific">Macrostomum lignano</name>
    <dbReference type="NCBI Taxonomy" id="282301"/>
    <lineage>
        <taxon>Eukaryota</taxon>
        <taxon>Metazoa</taxon>
        <taxon>Spiralia</taxon>
        <taxon>Lophotrochozoa</taxon>
        <taxon>Platyhelminthes</taxon>
        <taxon>Rhabditophora</taxon>
        <taxon>Macrostomorpha</taxon>
        <taxon>Macrostomida</taxon>
        <taxon>Macrostomidae</taxon>
        <taxon>Macrostomum</taxon>
    </lineage>
</organism>
<feature type="coiled-coil region" evidence="2">
    <location>
        <begin position="184"/>
        <end position="211"/>
    </location>
</feature>
<reference evidence="5 6" key="1">
    <citation type="submission" date="2017-06" db="EMBL/GenBank/DDBJ databases">
        <title>A platform for efficient transgenesis in Macrostomum lignano, a flatworm model organism for stem cell research.</title>
        <authorList>
            <person name="Berezikov E."/>
        </authorList>
    </citation>
    <scope>NUCLEOTIDE SEQUENCE [LARGE SCALE GENOMIC DNA]</scope>
    <source>
        <strain evidence="5">DV1</strain>
        <tissue evidence="5">Whole organism</tissue>
    </source>
</reference>
<dbReference type="Proteomes" id="UP000215902">
    <property type="component" value="Unassembled WGS sequence"/>
</dbReference>
<dbReference type="InterPro" id="IPR025252">
    <property type="entry name" value="DUF4200"/>
</dbReference>
<evidence type="ECO:0000256" key="1">
    <source>
        <dbReference type="ARBA" id="ARBA00023054"/>
    </source>
</evidence>
<accession>A0A267FN52</accession>
<evidence type="ECO:0000256" key="2">
    <source>
        <dbReference type="SAM" id="Coils"/>
    </source>
</evidence>
<keyword evidence="6" id="KW-1185">Reference proteome</keyword>
<dbReference type="EMBL" id="NIVC01000939">
    <property type="protein sequence ID" value="PAA74547.1"/>
    <property type="molecule type" value="Genomic_DNA"/>
</dbReference>
<feature type="compositionally biased region" description="Basic and acidic residues" evidence="3">
    <location>
        <begin position="94"/>
        <end position="120"/>
    </location>
</feature>
<dbReference type="GO" id="GO:0005856">
    <property type="term" value="C:cytoskeleton"/>
    <property type="evidence" value="ECO:0007669"/>
    <property type="project" value="UniProtKB-ARBA"/>
</dbReference>
<evidence type="ECO:0000313" key="5">
    <source>
        <dbReference type="EMBL" id="PAA74547.1"/>
    </source>
</evidence>
<feature type="domain" description="DUF4200" evidence="4">
    <location>
        <begin position="170"/>
        <end position="287"/>
    </location>
</feature>
<feature type="compositionally biased region" description="Basic and acidic residues" evidence="3">
    <location>
        <begin position="595"/>
        <end position="607"/>
    </location>
</feature>
<name>A0A267FN52_9PLAT</name>
<protein>
    <recommendedName>
        <fullName evidence="4">DUF4200 domain-containing protein</fullName>
    </recommendedName>
</protein>
<keyword evidence="1 2" id="KW-0175">Coiled coil</keyword>
<dbReference type="PANTHER" id="PTHR21683">
    <property type="entry name" value="COILED-COIL DOMAIN-CONTAINING PROTEIN 42 LIKE-2-LIKE-RELATED"/>
    <property type="match status" value="1"/>
</dbReference>
<feature type="region of interest" description="Disordered" evidence="3">
    <location>
        <begin position="288"/>
        <end position="364"/>
    </location>
</feature>
<proteinExistence type="predicted"/>
<evidence type="ECO:0000313" key="6">
    <source>
        <dbReference type="Proteomes" id="UP000215902"/>
    </source>
</evidence>
<gene>
    <name evidence="5" type="ORF">BOX15_Mlig025904g1</name>
</gene>
<comment type="caution">
    <text evidence="5">The sequence shown here is derived from an EMBL/GenBank/DDBJ whole genome shotgun (WGS) entry which is preliminary data.</text>
</comment>
<dbReference type="STRING" id="282301.A0A267FN52"/>
<dbReference type="InterPro" id="IPR051147">
    <property type="entry name" value="CFAP_domain-containing"/>
</dbReference>
<dbReference type="PANTHER" id="PTHR21683:SF3">
    <property type="entry name" value="CILIA AND FLAGELLA ASSOCIATED PROTEIN 100"/>
    <property type="match status" value="1"/>
</dbReference>
<feature type="region of interest" description="Disordered" evidence="3">
    <location>
        <begin position="136"/>
        <end position="156"/>
    </location>
</feature>
<evidence type="ECO:0000259" key="4">
    <source>
        <dbReference type="Pfam" id="PF13863"/>
    </source>
</evidence>
<dbReference type="Pfam" id="PF13863">
    <property type="entry name" value="DUF4200"/>
    <property type="match status" value="1"/>
</dbReference>
<feature type="region of interest" description="Disordered" evidence="3">
    <location>
        <begin position="1"/>
        <end position="122"/>
    </location>
</feature>
<dbReference type="OrthoDB" id="10264063at2759"/>
<evidence type="ECO:0000256" key="3">
    <source>
        <dbReference type="SAM" id="MobiDB-lite"/>
    </source>
</evidence>
<feature type="compositionally biased region" description="Basic and acidic residues" evidence="3">
    <location>
        <begin position="317"/>
        <end position="326"/>
    </location>
</feature>
<feature type="compositionally biased region" description="Acidic residues" evidence="3">
    <location>
        <begin position="608"/>
        <end position="617"/>
    </location>
</feature>